<name>A0A445ART9_ARAHY</name>
<dbReference type="EMBL" id="SDMP01000011">
    <property type="protein sequence ID" value="RYR29142.1"/>
    <property type="molecule type" value="Genomic_DNA"/>
</dbReference>
<dbReference type="Proteomes" id="UP000289738">
    <property type="component" value="Chromosome B01"/>
</dbReference>
<proteinExistence type="predicted"/>
<keyword evidence="2" id="KW-1185">Reference proteome</keyword>
<organism evidence="1 2">
    <name type="scientific">Arachis hypogaea</name>
    <name type="common">Peanut</name>
    <dbReference type="NCBI Taxonomy" id="3818"/>
    <lineage>
        <taxon>Eukaryota</taxon>
        <taxon>Viridiplantae</taxon>
        <taxon>Streptophyta</taxon>
        <taxon>Embryophyta</taxon>
        <taxon>Tracheophyta</taxon>
        <taxon>Spermatophyta</taxon>
        <taxon>Magnoliopsida</taxon>
        <taxon>eudicotyledons</taxon>
        <taxon>Gunneridae</taxon>
        <taxon>Pentapetalae</taxon>
        <taxon>rosids</taxon>
        <taxon>fabids</taxon>
        <taxon>Fabales</taxon>
        <taxon>Fabaceae</taxon>
        <taxon>Papilionoideae</taxon>
        <taxon>50 kb inversion clade</taxon>
        <taxon>dalbergioids sensu lato</taxon>
        <taxon>Dalbergieae</taxon>
        <taxon>Pterocarpus clade</taxon>
        <taxon>Arachis</taxon>
    </lineage>
</organism>
<dbReference type="AlphaFoldDB" id="A0A445ART9"/>
<reference evidence="1 2" key="1">
    <citation type="submission" date="2019-01" db="EMBL/GenBank/DDBJ databases">
        <title>Sequencing of cultivated peanut Arachis hypogaea provides insights into genome evolution and oil improvement.</title>
        <authorList>
            <person name="Chen X."/>
        </authorList>
    </citation>
    <scope>NUCLEOTIDE SEQUENCE [LARGE SCALE GENOMIC DNA]</scope>
    <source>
        <strain evidence="2">cv. Fuhuasheng</strain>
        <tissue evidence="1">Leaves</tissue>
    </source>
</reference>
<protein>
    <submittedName>
        <fullName evidence="1">Uncharacterized protein</fullName>
    </submittedName>
</protein>
<evidence type="ECO:0000313" key="1">
    <source>
        <dbReference type="EMBL" id="RYR29142.1"/>
    </source>
</evidence>
<sequence length="150" mass="16920">MPLHPLLPWQLKKKTAMARRCTSPRFSCSPPLLLQYAAVSPFLSPSAMAVSRRILVFATFSSSTHSCVPFVSPLPWWHFVAASPSTMKKKKKKGLLCHSSRRISFCDGKEKEHQKCCQNSLPLSELSSNRHIWKEEKDLSHSPEEGDTTP</sequence>
<comment type="caution">
    <text evidence="1">The sequence shown here is derived from an EMBL/GenBank/DDBJ whole genome shotgun (WGS) entry which is preliminary data.</text>
</comment>
<accession>A0A445ART9</accession>
<gene>
    <name evidence="1" type="ORF">Ahy_B01g053454</name>
</gene>
<evidence type="ECO:0000313" key="2">
    <source>
        <dbReference type="Proteomes" id="UP000289738"/>
    </source>
</evidence>